<dbReference type="Proteomes" id="UP000326396">
    <property type="component" value="Linkage Group LG9"/>
</dbReference>
<evidence type="ECO:0000313" key="2">
    <source>
        <dbReference type="Proteomes" id="UP000326396"/>
    </source>
</evidence>
<organism evidence="1 2">
    <name type="scientific">Mikania micrantha</name>
    <name type="common">bitter vine</name>
    <dbReference type="NCBI Taxonomy" id="192012"/>
    <lineage>
        <taxon>Eukaryota</taxon>
        <taxon>Viridiplantae</taxon>
        <taxon>Streptophyta</taxon>
        <taxon>Embryophyta</taxon>
        <taxon>Tracheophyta</taxon>
        <taxon>Spermatophyta</taxon>
        <taxon>Magnoliopsida</taxon>
        <taxon>eudicotyledons</taxon>
        <taxon>Gunneridae</taxon>
        <taxon>Pentapetalae</taxon>
        <taxon>asterids</taxon>
        <taxon>campanulids</taxon>
        <taxon>Asterales</taxon>
        <taxon>Asteraceae</taxon>
        <taxon>Asteroideae</taxon>
        <taxon>Heliantheae alliance</taxon>
        <taxon>Eupatorieae</taxon>
        <taxon>Mikania</taxon>
    </lineage>
</organism>
<dbReference type="AlphaFoldDB" id="A0A5N6LLZ1"/>
<keyword evidence="2" id="KW-1185">Reference proteome</keyword>
<dbReference type="SUPFAM" id="SSF55961">
    <property type="entry name" value="Bet v1-like"/>
    <property type="match status" value="1"/>
</dbReference>
<reference evidence="1 2" key="1">
    <citation type="submission" date="2019-05" db="EMBL/GenBank/DDBJ databases">
        <title>Mikania micrantha, genome provides insights into the molecular mechanism of rapid growth.</title>
        <authorList>
            <person name="Liu B."/>
        </authorList>
    </citation>
    <scope>NUCLEOTIDE SEQUENCE [LARGE SCALE GENOMIC DNA]</scope>
    <source>
        <strain evidence="1">NLD-2019</strain>
        <tissue evidence="1">Leaf</tissue>
    </source>
</reference>
<gene>
    <name evidence="1" type="ORF">E3N88_40162</name>
</gene>
<proteinExistence type="predicted"/>
<accession>A0A5N6LLZ1</accession>
<sequence>MIRKVSKEVDVKASISKAWEVYGSPAKVGMIIQAEMGHLSSVVVLEGDGGVGTVVEVTPRPEPIKINSINNRENPRSVTR</sequence>
<dbReference type="InterPro" id="IPR023393">
    <property type="entry name" value="START-like_dom_sf"/>
</dbReference>
<dbReference type="Gene3D" id="3.30.530.20">
    <property type="match status" value="1"/>
</dbReference>
<dbReference type="EMBL" id="SZYD01000019">
    <property type="protein sequence ID" value="KAD2393185.1"/>
    <property type="molecule type" value="Genomic_DNA"/>
</dbReference>
<evidence type="ECO:0000313" key="1">
    <source>
        <dbReference type="EMBL" id="KAD2393185.1"/>
    </source>
</evidence>
<protein>
    <submittedName>
        <fullName evidence="1">Uncharacterized protein</fullName>
    </submittedName>
</protein>
<comment type="caution">
    <text evidence="1">The sequence shown here is derived from an EMBL/GenBank/DDBJ whole genome shotgun (WGS) entry which is preliminary data.</text>
</comment>
<name>A0A5N6LLZ1_9ASTR</name>